<dbReference type="PANTHER" id="PTHR19303:SF74">
    <property type="entry name" value="POGO TRANSPOSABLE ELEMENT WITH KRAB DOMAIN"/>
    <property type="match status" value="1"/>
</dbReference>
<dbReference type="InterPro" id="IPR006600">
    <property type="entry name" value="HTH_CenpB_DNA-bd_dom"/>
</dbReference>
<reference evidence="3" key="2">
    <citation type="submission" date="2025-09" db="UniProtKB">
        <authorList>
            <consortium name="Ensembl"/>
        </authorList>
    </citation>
    <scope>IDENTIFICATION</scope>
</reference>
<dbReference type="AlphaFoldDB" id="A0A8C9YTA0"/>
<dbReference type="Pfam" id="PF03221">
    <property type="entry name" value="HTH_Tnp_Tc5"/>
    <property type="match status" value="1"/>
</dbReference>
<dbReference type="SUPFAM" id="SSF46689">
    <property type="entry name" value="Homeodomain-like"/>
    <property type="match status" value="1"/>
</dbReference>
<evidence type="ECO:0000256" key="1">
    <source>
        <dbReference type="ARBA" id="ARBA00023125"/>
    </source>
</evidence>
<dbReference type="Gene3D" id="1.10.10.60">
    <property type="entry name" value="Homeodomain-like"/>
    <property type="match status" value="1"/>
</dbReference>
<evidence type="ECO:0000313" key="4">
    <source>
        <dbReference type="Proteomes" id="UP000694568"/>
    </source>
</evidence>
<feature type="domain" description="HTH CENPB-type" evidence="2">
    <location>
        <begin position="58"/>
        <end position="131"/>
    </location>
</feature>
<evidence type="ECO:0000259" key="2">
    <source>
        <dbReference type="PROSITE" id="PS51253"/>
    </source>
</evidence>
<dbReference type="PROSITE" id="PS51253">
    <property type="entry name" value="HTH_CENPB"/>
    <property type="match status" value="1"/>
</dbReference>
<dbReference type="GeneTree" id="ENSGT00440000039028"/>
<dbReference type="InterPro" id="IPR009057">
    <property type="entry name" value="Homeodomain-like_sf"/>
</dbReference>
<dbReference type="Ensembl" id="ENSSLUT00000030951.1">
    <property type="protein sequence ID" value="ENSSLUP00000030000.1"/>
    <property type="gene ID" value="ENSSLUG00000013474.1"/>
</dbReference>
<sequence>MSTGAIFIDLTKAFDMVDHYMLLDKLHAIAATEVTECNVRRWRTQKERLKNTNSQRKAFRGPQSGKFAELDDRIYEYVVEKRRDGMPITREIIRLRALELAKELNILTNEFKASTGWCTRMMRRKGLTPRCRTSLAQRLPSDFEEKLLSPQRYVLKLRKTHLIPPGSDREC</sequence>
<name>A0A8C9YTA0_SANLU</name>
<dbReference type="GO" id="GO:0003677">
    <property type="term" value="F:DNA binding"/>
    <property type="evidence" value="ECO:0007669"/>
    <property type="project" value="UniProtKB-KW"/>
</dbReference>
<dbReference type="GO" id="GO:0005634">
    <property type="term" value="C:nucleus"/>
    <property type="evidence" value="ECO:0007669"/>
    <property type="project" value="TreeGrafter"/>
</dbReference>
<evidence type="ECO:0000313" key="3">
    <source>
        <dbReference type="Ensembl" id="ENSSLUP00000030000.1"/>
    </source>
</evidence>
<dbReference type="PANTHER" id="PTHR19303">
    <property type="entry name" value="TRANSPOSON"/>
    <property type="match status" value="1"/>
</dbReference>
<dbReference type="Proteomes" id="UP000694568">
    <property type="component" value="Unplaced"/>
</dbReference>
<reference evidence="3" key="1">
    <citation type="submission" date="2025-08" db="UniProtKB">
        <authorList>
            <consortium name="Ensembl"/>
        </authorList>
    </citation>
    <scope>IDENTIFICATION</scope>
</reference>
<keyword evidence="1" id="KW-0238">DNA-binding</keyword>
<keyword evidence="4" id="KW-1185">Reference proteome</keyword>
<accession>A0A8C9YTA0</accession>
<proteinExistence type="predicted"/>
<dbReference type="SMART" id="SM00674">
    <property type="entry name" value="CENPB"/>
    <property type="match status" value="1"/>
</dbReference>
<dbReference type="InterPro" id="IPR050863">
    <property type="entry name" value="CenT-Element_Derived"/>
</dbReference>
<protein>
    <recommendedName>
        <fullName evidence="2">HTH CENPB-type domain-containing protein</fullName>
    </recommendedName>
</protein>
<organism evidence="3 4">
    <name type="scientific">Sander lucioperca</name>
    <name type="common">Pike-perch</name>
    <name type="synonym">Perca lucioperca</name>
    <dbReference type="NCBI Taxonomy" id="283035"/>
    <lineage>
        <taxon>Eukaryota</taxon>
        <taxon>Metazoa</taxon>
        <taxon>Chordata</taxon>
        <taxon>Craniata</taxon>
        <taxon>Vertebrata</taxon>
        <taxon>Euteleostomi</taxon>
        <taxon>Actinopterygii</taxon>
        <taxon>Neopterygii</taxon>
        <taxon>Teleostei</taxon>
        <taxon>Neoteleostei</taxon>
        <taxon>Acanthomorphata</taxon>
        <taxon>Eupercaria</taxon>
        <taxon>Perciformes</taxon>
        <taxon>Percoidei</taxon>
        <taxon>Percidae</taxon>
        <taxon>Luciopercinae</taxon>
        <taxon>Sander</taxon>
    </lineage>
</organism>